<dbReference type="Proteomes" id="UP000233534">
    <property type="component" value="Chromosome"/>
</dbReference>
<evidence type="ECO:0000313" key="2">
    <source>
        <dbReference type="EMBL" id="AUG56267.1"/>
    </source>
</evidence>
<dbReference type="InterPro" id="IPR023210">
    <property type="entry name" value="NADP_OxRdtase_dom"/>
</dbReference>
<proteinExistence type="predicted"/>
<name>A0A2K9DXI2_9FIRM</name>
<feature type="domain" description="NADP-dependent oxidoreductase" evidence="1">
    <location>
        <begin position="2"/>
        <end position="266"/>
    </location>
</feature>
<sequence length="297" mass="34876">MELVLGTAQLGMNYGVNNISGKPSFSEGFNILKKAFENGVNMVDTALAYGNSELIIGEFMSRTNRYFKIATKLPKLKYCENLKDQVEAYIEKSLNNLRVKKIDYYFLHSFEDYKNNIEIIKILKQNQENGKVQKIGVSIYDTYELDYILNNSEGFIDIVQIPFNIFDLRWIKDSILERTKEKGIEVFVRSIYLQGLLFLKKDALDKIHPKTYQYVSKLLEFAEENNMDISNLAMQYIKSHTEINYVLVGCETEEQIDQNIRNFYSDYTDKYKLIKEFAMKNYTDVEKEIIDPRLWKC</sequence>
<dbReference type="KEGG" id="hsc:HVS_01515"/>
<accession>A0A2K9DXI2</accession>
<dbReference type="PANTHER" id="PTHR43312">
    <property type="entry name" value="D-THREO-ALDOSE 1-DEHYDROGENASE"/>
    <property type="match status" value="1"/>
</dbReference>
<dbReference type="EC" id="1.1.1.-" evidence="2"/>
<evidence type="ECO:0000259" key="1">
    <source>
        <dbReference type="Pfam" id="PF00248"/>
    </source>
</evidence>
<dbReference type="EMBL" id="CP025197">
    <property type="protein sequence ID" value="AUG56267.1"/>
    <property type="molecule type" value="Genomic_DNA"/>
</dbReference>
<dbReference type="InterPro" id="IPR053135">
    <property type="entry name" value="AKR2_Oxidoreductase"/>
</dbReference>
<keyword evidence="2" id="KW-0560">Oxidoreductase</keyword>
<dbReference type="PRINTS" id="PR00069">
    <property type="entry name" value="ALDKETRDTASE"/>
</dbReference>
<dbReference type="AlphaFoldDB" id="A0A2K9DXI2"/>
<reference evidence="2 3" key="1">
    <citation type="submission" date="2017-12" db="EMBL/GenBank/DDBJ databases">
        <title>Complete genome sequence of Herbivorax saccincola GGR1, a novel Cellulosome-producing hydrolytic bacterium in a thermophilic biogas plant, established by Illumina and Nanopore MinION sequencing.</title>
        <authorList>
            <person name="Pechtl A."/>
            <person name="Ruckert C."/>
            <person name="Koeck D.E."/>
            <person name="Maus I."/>
            <person name="Winkler A."/>
            <person name="Kalinowski J."/>
            <person name="Puhler A."/>
            <person name="Schwarz W.W."/>
            <person name="Zverlov V.V."/>
            <person name="Schluter A."/>
            <person name="Liebl W."/>
        </authorList>
    </citation>
    <scope>NUCLEOTIDE SEQUENCE [LARGE SCALE GENOMIC DNA]</scope>
    <source>
        <strain evidence="3">SR1</strain>
    </source>
</reference>
<dbReference type="CDD" id="cd19097">
    <property type="entry name" value="AKR_unchar"/>
    <property type="match status" value="1"/>
</dbReference>
<keyword evidence="3" id="KW-1185">Reference proteome</keyword>
<evidence type="ECO:0000313" key="3">
    <source>
        <dbReference type="Proteomes" id="UP000233534"/>
    </source>
</evidence>
<dbReference type="InterPro" id="IPR020471">
    <property type="entry name" value="AKR"/>
</dbReference>
<organism evidence="2 3">
    <name type="scientific">Acetivibrio saccincola</name>
    <dbReference type="NCBI Taxonomy" id="1677857"/>
    <lineage>
        <taxon>Bacteria</taxon>
        <taxon>Bacillati</taxon>
        <taxon>Bacillota</taxon>
        <taxon>Clostridia</taxon>
        <taxon>Eubacteriales</taxon>
        <taxon>Oscillospiraceae</taxon>
        <taxon>Acetivibrio</taxon>
    </lineage>
</organism>
<dbReference type="SUPFAM" id="SSF51430">
    <property type="entry name" value="NAD(P)-linked oxidoreductase"/>
    <property type="match status" value="1"/>
</dbReference>
<dbReference type="Pfam" id="PF00248">
    <property type="entry name" value="Aldo_ket_red"/>
    <property type="match status" value="1"/>
</dbReference>
<gene>
    <name evidence="2" type="primary">yhdN2</name>
    <name evidence="2" type="ORF">HVS_01515</name>
</gene>
<dbReference type="Gene3D" id="3.20.20.100">
    <property type="entry name" value="NADP-dependent oxidoreductase domain"/>
    <property type="match status" value="1"/>
</dbReference>
<dbReference type="PANTHER" id="PTHR43312:SF1">
    <property type="entry name" value="NADP-DEPENDENT OXIDOREDUCTASE DOMAIN-CONTAINING PROTEIN"/>
    <property type="match status" value="1"/>
</dbReference>
<dbReference type="GO" id="GO:0016491">
    <property type="term" value="F:oxidoreductase activity"/>
    <property type="evidence" value="ECO:0007669"/>
    <property type="project" value="UniProtKB-KW"/>
</dbReference>
<dbReference type="InterPro" id="IPR036812">
    <property type="entry name" value="NAD(P)_OxRdtase_dom_sf"/>
</dbReference>
<protein>
    <submittedName>
        <fullName evidence="2">General stress protein 69</fullName>
        <ecNumber evidence="2">1.1.1.-</ecNumber>
    </submittedName>
</protein>
<dbReference type="RefSeq" id="WP_101298687.1">
    <property type="nucleotide sequence ID" value="NZ_CP025197.1"/>
</dbReference>